<dbReference type="Pfam" id="PF01882">
    <property type="entry name" value="DUF58"/>
    <property type="match status" value="1"/>
</dbReference>
<protein>
    <submittedName>
        <fullName evidence="2">DUF58 domain-containing protein</fullName>
    </submittedName>
</protein>
<sequence>MDLREIRTYVPGDDPRRIDAAATARTGRPHVRALHEDCDDVTLLIADVRPAMLWGTAEALRSVRAARYLAGLGWQAVQRRGSVGLVVAEASGARTLAPAAGDAQMATLCRMLAHRHAEALGAGQATVSLAEALALAHRVAPPGAQVTLATLPGGWAGAEDQIARLSRGRRLEVALILDPVEVAPPDLALPVESRGRQHVARLPVVELSEHKDWLRELGAKALEVVP</sequence>
<dbReference type="RefSeq" id="WP_265506947.1">
    <property type="nucleotide sequence ID" value="NZ_JAOTBE010000020.1"/>
</dbReference>
<dbReference type="Proteomes" id="UP001589795">
    <property type="component" value="Unassembled WGS sequence"/>
</dbReference>
<evidence type="ECO:0000259" key="1">
    <source>
        <dbReference type="Pfam" id="PF01882"/>
    </source>
</evidence>
<evidence type="ECO:0000313" key="3">
    <source>
        <dbReference type="Proteomes" id="UP001589795"/>
    </source>
</evidence>
<dbReference type="PANTHER" id="PTHR33608:SF12">
    <property type="entry name" value="DUF58 DOMAIN-CONTAINING PROTEIN"/>
    <property type="match status" value="1"/>
</dbReference>
<dbReference type="EMBL" id="JBHLWQ010000183">
    <property type="protein sequence ID" value="MFC0202301.1"/>
    <property type="molecule type" value="Genomic_DNA"/>
</dbReference>
<keyword evidence="3" id="KW-1185">Reference proteome</keyword>
<gene>
    <name evidence="2" type="ORF">ACFFIZ_18835</name>
</gene>
<name>A0ABV6CQM3_9RHOB</name>
<dbReference type="PANTHER" id="PTHR33608">
    <property type="entry name" value="BLL2464 PROTEIN"/>
    <property type="match status" value="1"/>
</dbReference>
<comment type="caution">
    <text evidence="2">The sequence shown here is derived from an EMBL/GenBank/DDBJ whole genome shotgun (WGS) entry which is preliminary data.</text>
</comment>
<evidence type="ECO:0000313" key="2">
    <source>
        <dbReference type="EMBL" id="MFC0202301.1"/>
    </source>
</evidence>
<feature type="domain" description="DUF58" evidence="1">
    <location>
        <begin position="5"/>
        <end position="120"/>
    </location>
</feature>
<proteinExistence type="predicted"/>
<accession>A0ABV6CQM3</accession>
<dbReference type="InterPro" id="IPR002881">
    <property type="entry name" value="DUF58"/>
</dbReference>
<organism evidence="2 3">
    <name type="scientific">Paracoccus rhizosphaerae</name>
    <dbReference type="NCBI Taxonomy" id="1133347"/>
    <lineage>
        <taxon>Bacteria</taxon>
        <taxon>Pseudomonadati</taxon>
        <taxon>Pseudomonadota</taxon>
        <taxon>Alphaproteobacteria</taxon>
        <taxon>Rhodobacterales</taxon>
        <taxon>Paracoccaceae</taxon>
        <taxon>Paracoccus</taxon>
    </lineage>
</organism>
<reference evidence="2 3" key="1">
    <citation type="submission" date="2024-09" db="EMBL/GenBank/DDBJ databases">
        <authorList>
            <person name="Sun Q."/>
            <person name="Mori K."/>
        </authorList>
    </citation>
    <scope>NUCLEOTIDE SEQUENCE [LARGE SCALE GENOMIC DNA]</scope>
    <source>
        <strain evidence="2 3">CCM 7904</strain>
    </source>
</reference>